<protein>
    <submittedName>
        <fullName evidence="1">Uncharacterized protein</fullName>
    </submittedName>
</protein>
<dbReference type="EMBL" id="CM042890">
    <property type="protein sequence ID" value="KAI4312002.1"/>
    <property type="molecule type" value="Genomic_DNA"/>
</dbReference>
<organism evidence="1 2">
    <name type="scientific">Melastoma candidum</name>
    <dbReference type="NCBI Taxonomy" id="119954"/>
    <lineage>
        <taxon>Eukaryota</taxon>
        <taxon>Viridiplantae</taxon>
        <taxon>Streptophyta</taxon>
        <taxon>Embryophyta</taxon>
        <taxon>Tracheophyta</taxon>
        <taxon>Spermatophyta</taxon>
        <taxon>Magnoliopsida</taxon>
        <taxon>eudicotyledons</taxon>
        <taxon>Gunneridae</taxon>
        <taxon>Pentapetalae</taxon>
        <taxon>rosids</taxon>
        <taxon>malvids</taxon>
        <taxon>Myrtales</taxon>
        <taxon>Melastomataceae</taxon>
        <taxon>Melastomatoideae</taxon>
        <taxon>Melastomateae</taxon>
        <taxon>Melastoma</taxon>
    </lineage>
</organism>
<comment type="caution">
    <text evidence="1">The sequence shown here is derived from an EMBL/GenBank/DDBJ whole genome shotgun (WGS) entry which is preliminary data.</text>
</comment>
<evidence type="ECO:0000313" key="2">
    <source>
        <dbReference type="Proteomes" id="UP001057402"/>
    </source>
</evidence>
<proteinExistence type="predicted"/>
<reference evidence="2" key="1">
    <citation type="journal article" date="2023" name="Front. Plant Sci.">
        <title>Chromosomal-level genome assembly of Melastoma candidum provides insights into trichome evolution.</title>
        <authorList>
            <person name="Zhong Y."/>
            <person name="Wu W."/>
            <person name="Sun C."/>
            <person name="Zou P."/>
            <person name="Liu Y."/>
            <person name="Dai S."/>
            <person name="Zhou R."/>
        </authorList>
    </citation>
    <scope>NUCLEOTIDE SEQUENCE [LARGE SCALE GENOMIC DNA]</scope>
</reference>
<gene>
    <name evidence="1" type="ORF">MLD38_036861</name>
</gene>
<keyword evidence="2" id="KW-1185">Reference proteome</keyword>
<name>A0ACB9LKA5_9MYRT</name>
<dbReference type="Proteomes" id="UP001057402">
    <property type="component" value="Chromosome 11"/>
</dbReference>
<evidence type="ECO:0000313" key="1">
    <source>
        <dbReference type="EMBL" id="KAI4312002.1"/>
    </source>
</evidence>
<accession>A0ACB9LKA5</accession>
<sequence length="72" mass="8426">MSQKRPQPSSQSCIKVAMDFVSAENVGECIRLAEEFQKLPNNRRAKEDKLEVRKMMNYAMAEAIKYLELFRK</sequence>